<protein>
    <submittedName>
        <fullName evidence="1">Uncharacterized protein</fullName>
    </submittedName>
</protein>
<sequence>MIERAVASLESGQLQRAIPKTTRRAARRSRHLHTGFWQHGASALELSSFWPFAAGEAVEDATPAKSTAAEVLEPKLVATSFLLDFLYPNDTQSFLHRVLAPRPRANRLRPLRRRQYSAQHMASFTKSEPSILCTTRFETSARMGSAAPAERPTVETTKLETIEQEIADEPVSTQESPETAEFETSDKPDDIFLSQFSSRVLNTNPTVDDAWSRYQKASREEQIEQRAGLIISFSRTDEYVECARAAALFREIPQKQWTDELLSAAIRSLAVCGKYDAALTKFKEGIRYNYVSGMQYIVASTVAARSWQELFQIWFKYSDFMQQHADKDIPFGHLPSIPKVDTLFAAFEKHVKYEGLAKIRAENKELYSRARFDTLRHLMIRSVLAKPCQPSRATSILSHYNNTAYFQLYIESVLLSIKAGKQSKSTMRQLGKMYCEYRQLADAKFTPAILRGMFKIFYPTDPSGLALLYQDWIKSDGGLDAWAYEQFLAFYANSGDVAAVHDLWQRFITAFPDAAKEPRGYYSLMDAHAQLGDVAGAEQELAVMSETGIKPDAVILNALLKCHVRAGKYEDAKACFTKIIDQHAPNTKSFEHMMELHSANGDLEQTLALFNQAQAALLRPSESMATSLVVAYLHNGMVQEAEQICREMARRGITSTDLWNRLIQAYASAEQQPPLGPRHLPGSSHRTGTSQTDCRSPSPPT</sequence>
<comment type="caution">
    <text evidence="1">The sequence shown here is derived from an EMBL/GenBank/DDBJ whole genome shotgun (WGS) entry which is preliminary data.</text>
</comment>
<dbReference type="EMBL" id="JANAKD010002463">
    <property type="protein sequence ID" value="KAJ3473549.1"/>
    <property type="molecule type" value="Genomic_DNA"/>
</dbReference>
<gene>
    <name evidence="1" type="ORF">NLG97_g10249</name>
</gene>
<accession>A0ACC1QF83</accession>
<name>A0ACC1QF83_9HYPO</name>
<reference evidence="1" key="1">
    <citation type="submission" date="2022-07" db="EMBL/GenBank/DDBJ databases">
        <title>Genome Sequence of Lecanicillium saksenae.</title>
        <authorList>
            <person name="Buettner E."/>
        </authorList>
    </citation>
    <scope>NUCLEOTIDE SEQUENCE</scope>
    <source>
        <strain evidence="1">VT-O1</strain>
    </source>
</reference>
<evidence type="ECO:0000313" key="2">
    <source>
        <dbReference type="Proteomes" id="UP001148737"/>
    </source>
</evidence>
<evidence type="ECO:0000313" key="1">
    <source>
        <dbReference type="EMBL" id="KAJ3473549.1"/>
    </source>
</evidence>
<proteinExistence type="predicted"/>
<organism evidence="1 2">
    <name type="scientific">Lecanicillium saksenae</name>
    <dbReference type="NCBI Taxonomy" id="468837"/>
    <lineage>
        <taxon>Eukaryota</taxon>
        <taxon>Fungi</taxon>
        <taxon>Dikarya</taxon>
        <taxon>Ascomycota</taxon>
        <taxon>Pezizomycotina</taxon>
        <taxon>Sordariomycetes</taxon>
        <taxon>Hypocreomycetidae</taxon>
        <taxon>Hypocreales</taxon>
        <taxon>Cordycipitaceae</taxon>
        <taxon>Lecanicillium</taxon>
    </lineage>
</organism>
<dbReference type="Proteomes" id="UP001148737">
    <property type="component" value="Unassembled WGS sequence"/>
</dbReference>
<keyword evidence="2" id="KW-1185">Reference proteome</keyword>